<evidence type="ECO:0000256" key="4">
    <source>
        <dbReference type="ARBA" id="ARBA00023204"/>
    </source>
</evidence>
<evidence type="ECO:0000256" key="7">
    <source>
        <dbReference type="HAMAP-Rule" id="MF_03183"/>
    </source>
</evidence>
<keyword evidence="7" id="KW-0539">Nucleus</keyword>
<dbReference type="EC" id="4.2.99.18" evidence="7"/>
<dbReference type="InterPro" id="IPR030841">
    <property type="entry name" value="NTH1"/>
</dbReference>
<reference evidence="10" key="1">
    <citation type="journal article" date="2023" name="Mol. Phylogenet. Evol.">
        <title>Genome-scale phylogeny and comparative genomics of the fungal order Sordariales.</title>
        <authorList>
            <person name="Hensen N."/>
            <person name="Bonometti L."/>
            <person name="Westerberg I."/>
            <person name="Brannstrom I.O."/>
            <person name="Guillou S."/>
            <person name="Cros-Aarteil S."/>
            <person name="Calhoun S."/>
            <person name="Haridas S."/>
            <person name="Kuo A."/>
            <person name="Mondo S."/>
            <person name="Pangilinan J."/>
            <person name="Riley R."/>
            <person name="LaButti K."/>
            <person name="Andreopoulos B."/>
            <person name="Lipzen A."/>
            <person name="Chen C."/>
            <person name="Yan M."/>
            <person name="Daum C."/>
            <person name="Ng V."/>
            <person name="Clum A."/>
            <person name="Steindorff A."/>
            <person name="Ohm R.A."/>
            <person name="Martin F."/>
            <person name="Silar P."/>
            <person name="Natvig D.O."/>
            <person name="Lalanne C."/>
            <person name="Gautier V."/>
            <person name="Ament-Velasquez S.L."/>
            <person name="Kruys A."/>
            <person name="Hutchinson M.I."/>
            <person name="Powell A.J."/>
            <person name="Barry K."/>
            <person name="Miller A.N."/>
            <person name="Grigoriev I.V."/>
            <person name="Debuchy R."/>
            <person name="Gladieux P."/>
            <person name="Hiltunen Thoren M."/>
            <person name="Johannesson H."/>
        </authorList>
    </citation>
    <scope>NUCLEOTIDE SEQUENCE</scope>
    <source>
        <strain evidence="10">CBS 990.96</strain>
    </source>
</reference>
<dbReference type="EMBL" id="MU865597">
    <property type="protein sequence ID" value="KAK4221030.1"/>
    <property type="molecule type" value="Genomic_DNA"/>
</dbReference>
<comment type="catalytic activity">
    <reaction evidence="7">
        <text>2'-deoxyribonucleotide-(2'-deoxyribose 5'-phosphate)-2'-deoxyribonucleotide-DNA = a 3'-end 2'-deoxyribonucleotide-(2,3-dehydro-2,3-deoxyribose 5'-phosphate)-DNA + a 5'-end 5'-phospho-2'-deoxyribonucleoside-DNA + H(+)</text>
        <dbReference type="Rhea" id="RHEA:66592"/>
        <dbReference type="Rhea" id="RHEA-COMP:13180"/>
        <dbReference type="Rhea" id="RHEA-COMP:16897"/>
        <dbReference type="Rhea" id="RHEA-COMP:17067"/>
        <dbReference type="ChEBI" id="CHEBI:15378"/>
        <dbReference type="ChEBI" id="CHEBI:136412"/>
        <dbReference type="ChEBI" id="CHEBI:157695"/>
        <dbReference type="ChEBI" id="CHEBI:167181"/>
        <dbReference type="EC" id="4.2.99.18"/>
    </reaction>
</comment>
<evidence type="ECO:0000313" key="10">
    <source>
        <dbReference type="EMBL" id="KAK4221030.1"/>
    </source>
</evidence>
<feature type="compositionally biased region" description="Low complexity" evidence="8">
    <location>
        <begin position="39"/>
        <end position="53"/>
    </location>
</feature>
<keyword evidence="6 7" id="KW-0326">Glycosidase</keyword>
<dbReference type="GO" id="GO:0005739">
    <property type="term" value="C:mitochondrion"/>
    <property type="evidence" value="ECO:0007669"/>
    <property type="project" value="UniProtKB-SubCell"/>
</dbReference>
<dbReference type="GO" id="GO:0005634">
    <property type="term" value="C:nucleus"/>
    <property type="evidence" value="ECO:0007669"/>
    <property type="project" value="UniProtKB-SubCell"/>
</dbReference>
<feature type="compositionally biased region" description="Basic and acidic residues" evidence="8">
    <location>
        <begin position="559"/>
        <end position="573"/>
    </location>
</feature>
<dbReference type="GO" id="GO:0003677">
    <property type="term" value="F:DNA binding"/>
    <property type="evidence" value="ECO:0007669"/>
    <property type="project" value="UniProtKB-UniRule"/>
</dbReference>
<comment type="subcellular location">
    <subcellularLocation>
        <location evidence="7">Nucleus</location>
    </subcellularLocation>
    <subcellularLocation>
        <location evidence="7">Mitochondrion</location>
    </subcellularLocation>
</comment>
<evidence type="ECO:0000256" key="5">
    <source>
        <dbReference type="ARBA" id="ARBA00023239"/>
    </source>
</evidence>
<feature type="region of interest" description="Disordered" evidence="8">
    <location>
        <begin position="673"/>
        <end position="718"/>
    </location>
</feature>
<dbReference type="InterPro" id="IPR011257">
    <property type="entry name" value="DNA_glycosylase"/>
</dbReference>
<evidence type="ECO:0000313" key="11">
    <source>
        <dbReference type="Proteomes" id="UP001301958"/>
    </source>
</evidence>
<comment type="similarity">
    <text evidence="1 7">Belongs to the Nth/MutY family.</text>
</comment>
<feature type="domain" description="HhH-GPD" evidence="9">
    <location>
        <begin position="236"/>
        <end position="398"/>
    </location>
</feature>
<comment type="caution">
    <text evidence="10">The sequence shown here is derived from an EMBL/GenBank/DDBJ whole genome shotgun (WGS) entry which is preliminary data.</text>
</comment>
<reference evidence="10" key="2">
    <citation type="submission" date="2023-05" db="EMBL/GenBank/DDBJ databases">
        <authorList>
            <consortium name="Lawrence Berkeley National Laboratory"/>
            <person name="Steindorff A."/>
            <person name="Hensen N."/>
            <person name="Bonometti L."/>
            <person name="Westerberg I."/>
            <person name="Brannstrom I.O."/>
            <person name="Guillou S."/>
            <person name="Cros-Aarteil S."/>
            <person name="Calhoun S."/>
            <person name="Haridas S."/>
            <person name="Kuo A."/>
            <person name="Mondo S."/>
            <person name="Pangilinan J."/>
            <person name="Riley R."/>
            <person name="Labutti K."/>
            <person name="Andreopoulos B."/>
            <person name="Lipzen A."/>
            <person name="Chen C."/>
            <person name="Yanf M."/>
            <person name="Daum C."/>
            <person name="Ng V."/>
            <person name="Clum A."/>
            <person name="Ohm R."/>
            <person name="Martin F."/>
            <person name="Silar P."/>
            <person name="Natvig D."/>
            <person name="Lalanne C."/>
            <person name="Gautier V."/>
            <person name="Ament-Velasquez S.L."/>
            <person name="Kruys A."/>
            <person name="Hutchinson M.I."/>
            <person name="Powell A.J."/>
            <person name="Barry K."/>
            <person name="Miller A.N."/>
            <person name="Grigoriev I.V."/>
            <person name="Debuchy R."/>
            <person name="Gladieux P."/>
            <person name="Thoren M.H."/>
            <person name="Johannesson H."/>
        </authorList>
    </citation>
    <scope>NUCLEOTIDE SEQUENCE</scope>
    <source>
        <strain evidence="10">CBS 990.96</strain>
    </source>
</reference>
<keyword evidence="4 7" id="KW-0234">DNA repair</keyword>
<feature type="compositionally biased region" description="Basic and acidic residues" evidence="8">
    <location>
        <begin position="690"/>
        <end position="705"/>
    </location>
</feature>
<accession>A0AAN6YNI5</accession>
<evidence type="ECO:0000259" key="9">
    <source>
        <dbReference type="SMART" id="SM00478"/>
    </source>
</evidence>
<keyword evidence="7" id="KW-0496">Mitochondrion</keyword>
<dbReference type="CDD" id="cd00056">
    <property type="entry name" value="ENDO3c"/>
    <property type="match status" value="1"/>
</dbReference>
<dbReference type="SMART" id="SM00478">
    <property type="entry name" value="ENDO3c"/>
    <property type="match status" value="1"/>
</dbReference>
<feature type="region of interest" description="Disordered" evidence="8">
    <location>
        <begin position="36"/>
        <end position="183"/>
    </location>
</feature>
<dbReference type="EC" id="3.2.2.-" evidence="7"/>
<feature type="compositionally biased region" description="Low complexity" evidence="8">
    <location>
        <begin position="88"/>
        <end position="108"/>
    </location>
</feature>
<organism evidence="10 11">
    <name type="scientific">Podospora fimiseda</name>
    <dbReference type="NCBI Taxonomy" id="252190"/>
    <lineage>
        <taxon>Eukaryota</taxon>
        <taxon>Fungi</taxon>
        <taxon>Dikarya</taxon>
        <taxon>Ascomycota</taxon>
        <taxon>Pezizomycotina</taxon>
        <taxon>Sordariomycetes</taxon>
        <taxon>Sordariomycetidae</taxon>
        <taxon>Sordariales</taxon>
        <taxon>Podosporaceae</taxon>
        <taxon>Podospora</taxon>
    </lineage>
</organism>
<keyword evidence="2 7" id="KW-0227">DNA damage</keyword>
<dbReference type="GO" id="GO:0000703">
    <property type="term" value="F:oxidized pyrimidine nucleobase lesion DNA N-glycosylase activity"/>
    <property type="evidence" value="ECO:0007669"/>
    <property type="project" value="UniProtKB-UniRule"/>
</dbReference>
<evidence type="ECO:0000256" key="8">
    <source>
        <dbReference type="SAM" id="MobiDB-lite"/>
    </source>
</evidence>
<dbReference type="FunFam" id="1.10.340.30:FF:000014">
    <property type="entry name" value="Endonuclease III homolog"/>
    <property type="match status" value="1"/>
</dbReference>
<dbReference type="PANTHER" id="PTHR43286">
    <property type="entry name" value="ENDONUCLEASE III-LIKE PROTEIN 1"/>
    <property type="match status" value="1"/>
</dbReference>
<dbReference type="InterPro" id="IPR003265">
    <property type="entry name" value="HhH-GPD_domain"/>
</dbReference>
<dbReference type="InterPro" id="IPR023170">
    <property type="entry name" value="HhH_base_excis_C"/>
</dbReference>
<dbReference type="AlphaFoldDB" id="A0AAN6YNI5"/>
<feature type="compositionally biased region" description="Basic and acidic residues" evidence="8">
    <location>
        <begin position="582"/>
        <end position="596"/>
    </location>
</feature>
<keyword evidence="3 7" id="KW-0378">Hydrolase</keyword>
<comment type="function">
    <text evidence="7">Bifunctional DNA N-glycosylase with associated apurinic/apyrimidinic (AP) lyase function that catalyzes the first step in base excision repair (BER), the primary repair pathway for the repair of oxidative DNA damage. The DNA N-glycosylase activity releases the damaged DNA base from DNA by cleaving the N-glycosidic bond, leaving an AP site. The AP lyase activity cleaves the phosphodiester bond 3' to the AP site by a beta-elimination. Primarily recognizes and repairs oxidative base damage of pyrimidines.</text>
</comment>
<sequence>MKTSRVAKETARLFDSTLSSPAVPLRRSTRTALARFSYSNNGAGSSTSAASSVKAEEEEEEVEEQLEFGSDIEDAIKITTRKRKRTVAASSATAGSGASSSAAAAPRRTSSRIKTENIKPDPEDEDVKPASRTSSRTKRTATTTTIKREATSPSPSSSSVAETKPKASRKQPARTAPNGTVLPPTNWEEIYALVKEMRLNGLAKNAAVDTMGCERLALPTATAKDRRFHTLVALMLSSQTKDTVNAEAMRRLHLELPPYEAGQPPGLNLQNMIACPPEKLNELIGKVGFHNNKTKYLQQTAVILRDKFDGDIPPTIEGLTSLPGVGPKMAHLCMSAENGWNRVEGIGVDVHVHRITNLWGWQSPPSKSPEETRMALQSWLPKEKWKEVNWLLVGFGQSVCLPVGRKCGDCEVGLKGLCKSADRAKVNEGMRRREIMGVEAKVEVEDVEMVVKKEEKEESVGIDEGLVAVKKEEGVEEEGGDIEMDKVEEFVADAPEPAPKKEEKIVAIKTERGSINISPVAIKKEEGTADRDLEMIKPRDRAHRVKKEEDASNQDLEMIESRNEGPAVKKEQDASNQDLEMIEPRDGGPTVKKEEDPSGQDMEMIEPRNDRPTVKKEEDDIEMIDVQDDSKSTFKKEESDDNDIEMADVQVKPEDVVKEEQQEFTEANIEVGRVLMKQEEQDTVLPTTEPKQEREDTVGPRKFKEEDDDLKGDGDSNITIKKEESAVIVMADVKVKPDYDDNDEEKKIKTEN</sequence>
<feature type="compositionally biased region" description="Low complexity" evidence="8">
    <location>
        <begin position="130"/>
        <end position="159"/>
    </location>
</feature>
<protein>
    <recommendedName>
        <fullName evidence="7">Endonuclease III homolog</fullName>
        <ecNumber evidence="7">3.2.2.-</ecNumber>
        <ecNumber evidence="7">4.2.99.18</ecNumber>
    </recommendedName>
    <alternativeName>
        <fullName evidence="7">Bifunctional DNA N-glycosylase/DNA-(apurinic or apyrimidinic site) lyase</fullName>
        <shortName evidence="7">DNA glycosylase/AP lyase</shortName>
    </alternativeName>
</protein>
<dbReference type="HAMAP" id="MF_03183">
    <property type="entry name" value="Endonuclease_III_Nth"/>
    <property type="match status" value="1"/>
</dbReference>
<dbReference type="InterPro" id="IPR000445">
    <property type="entry name" value="HhH_motif"/>
</dbReference>
<feature type="compositionally biased region" description="Acidic residues" evidence="8">
    <location>
        <begin position="56"/>
        <end position="73"/>
    </location>
</feature>
<evidence type="ECO:0000256" key="3">
    <source>
        <dbReference type="ARBA" id="ARBA00022801"/>
    </source>
</evidence>
<name>A0AAN6YNI5_9PEZI</name>
<feature type="compositionally biased region" description="Basic and acidic residues" evidence="8">
    <location>
        <begin position="628"/>
        <end position="638"/>
    </location>
</feature>
<dbReference type="Gene3D" id="1.10.340.30">
    <property type="entry name" value="Hypothetical protein, domain 2"/>
    <property type="match status" value="1"/>
</dbReference>
<dbReference type="FunFam" id="1.10.1670.10:FF:000003">
    <property type="entry name" value="Endonuclease III homolog"/>
    <property type="match status" value="1"/>
</dbReference>
<keyword evidence="11" id="KW-1185">Reference proteome</keyword>
<keyword evidence="5 7" id="KW-0456">Lyase</keyword>
<evidence type="ECO:0000256" key="1">
    <source>
        <dbReference type="ARBA" id="ARBA00008343"/>
    </source>
</evidence>
<dbReference type="SUPFAM" id="SSF48150">
    <property type="entry name" value="DNA-glycosylase"/>
    <property type="match status" value="1"/>
</dbReference>
<dbReference type="PANTHER" id="PTHR43286:SF1">
    <property type="entry name" value="ENDONUCLEASE III-LIKE PROTEIN 1"/>
    <property type="match status" value="1"/>
</dbReference>
<feature type="compositionally biased region" description="Basic and acidic residues" evidence="8">
    <location>
        <begin position="529"/>
        <end position="539"/>
    </location>
</feature>
<dbReference type="Pfam" id="PF00730">
    <property type="entry name" value="HhH-GPD"/>
    <property type="match status" value="1"/>
</dbReference>
<dbReference type="GO" id="GO:0140078">
    <property type="term" value="F:class I DNA-(apurinic or apyrimidinic site) endonuclease activity"/>
    <property type="evidence" value="ECO:0007669"/>
    <property type="project" value="UniProtKB-EC"/>
</dbReference>
<evidence type="ECO:0000256" key="6">
    <source>
        <dbReference type="ARBA" id="ARBA00023295"/>
    </source>
</evidence>
<dbReference type="Gene3D" id="1.10.1670.10">
    <property type="entry name" value="Helix-hairpin-Helix base-excision DNA repair enzymes (C-terminal)"/>
    <property type="match status" value="1"/>
</dbReference>
<feature type="region of interest" description="Disordered" evidence="8">
    <location>
        <begin position="529"/>
        <end position="648"/>
    </location>
</feature>
<dbReference type="Pfam" id="PF00633">
    <property type="entry name" value="HHH"/>
    <property type="match status" value="1"/>
</dbReference>
<evidence type="ECO:0000256" key="2">
    <source>
        <dbReference type="ARBA" id="ARBA00022763"/>
    </source>
</evidence>
<gene>
    <name evidence="7" type="primary">NTH1</name>
    <name evidence="10" type="ORF">QBC38DRAFT_449534</name>
</gene>
<comment type="caution">
    <text evidence="7">Lacks conserved residue(s) required for the propagation of feature annotation.</text>
</comment>
<dbReference type="GO" id="GO:0006285">
    <property type="term" value="P:base-excision repair, AP site formation"/>
    <property type="evidence" value="ECO:0007669"/>
    <property type="project" value="UniProtKB-UniRule"/>
</dbReference>
<dbReference type="GO" id="GO:0006289">
    <property type="term" value="P:nucleotide-excision repair"/>
    <property type="evidence" value="ECO:0007669"/>
    <property type="project" value="TreeGrafter"/>
</dbReference>
<dbReference type="Proteomes" id="UP001301958">
    <property type="component" value="Unassembled WGS sequence"/>
</dbReference>
<feature type="compositionally biased region" description="Basic and acidic residues" evidence="8">
    <location>
        <begin position="605"/>
        <end position="618"/>
    </location>
</feature>
<proteinExistence type="inferred from homology"/>